<dbReference type="Pfam" id="PF20047">
    <property type="entry name" value="DUF6449"/>
    <property type="match status" value="1"/>
</dbReference>
<keyword evidence="1" id="KW-0812">Transmembrane</keyword>
<proteinExistence type="predicted"/>
<gene>
    <name evidence="3" type="ORF">LKD70_10640</name>
</gene>
<keyword evidence="4" id="KW-1185">Reference proteome</keyword>
<feature type="transmembrane region" description="Helical" evidence="1">
    <location>
        <begin position="356"/>
        <end position="377"/>
    </location>
</feature>
<reference evidence="3 4" key="1">
    <citation type="submission" date="2021-10" db="EMBL/GenBank/DDBJ databases">
        <title>Anaerobic single-cell dispensing facilitates the cultivation of human gut bacteria.</title>
        <authorList>
            <person name="Afrizal A."/>
        </authorList>
    </citation>
    <scope>NUCLEOTIDE SEQUENCE [LARGE SCALE GENOMIC DNA]</scope>
    <source>
        <strain evidence="3 4">CLA-AA-H200</strain>
    </source>
</reference>
<feature type="transmembrane region" description="Helical" evidence="1">
    <location>
        <begin position="20"/>
        <end position="41"/>
    </location>
</feature>
<feature type="transmembrane region" description="Helical" evidence="1">
    <location>
        <begin position="254"/>
        <end position="274"/>
    </location>
</feature>
<evidence type="ECO:0000256" key="1">
    <source>
        <dbReference type="SAM" id="Phobius"/>
    </source>
</evidence>
<evidence type="ECO:0000313" key="3">
    <source>
        <dbReference type="EMBL" id="MCC2254869.1"/>
    </source>
</evidence>
<feature type="transmembrane region" description="Helical" evidence="1">
    <location>
        <begin position="76"/>
        <end position="98"/>
    </location>
</feature>
<organism evidence="3 4">
    <name type="scientific">Ruminococcus turbiniformis</name>
    <dbReference type="NCBI Taxonomy" id="2881258"/>
    <lineage>
        <taxon>Bacteria</taxon>
        <taxon>Bacillati</taxon>
        <taxon>Bacillota</taxon>
        <taxon>Clostridia</taxon>
        <taxon>Eubacteriales</taxon>
        <taxon>Oscillospiraceae</taxon>
        <taxon>Ruminococcus</taxon>
    </lineage>
</organism>
<dbReference type="PANTHER" id="PTHR39177:SF1">
    <property type="entry name" value="ABC TRANSPORTER PERMEASE YTRC-RELATED"/>
    <property type="match status" value="1"/>
</dbReference>
<dbReference type="InterPro" id="IPR053046">
    <property type="entry name" value="ABC-5_transporter"/>
</dbReference>
<protein>
    <submittedName>
        <fullName evidence="3">DUF6449 domain-containing protein</fullName>
    </submittedName>
</protein>
<dbReference type="Proteomes" id="UP001198151">
    <property type="component" value="Unassembled WGS sequence"/>
</dbReference>
<evidence type="ECO:0000259" key="2">
    <source>
        <dbReference type="Pfam" id="PF20047"/>
    </source>
</evidence>
<dbReference type="InterPro" id="IPR045611">
    <property type="entry name" value="DUF6449"/>
</dbReference>
<dbReference type="RefSeq" id="WP_227708007.1">
    <property type="nucleotide sequence ID" value="NZ_JAJEQX010000018.1"/>
</dbReference>
<feature type="transmembrane region" description="Helical" evidence="1">
    <location>
        <begin position="286"/>
        <end position="310"/>
    </location>
</feature>
<feature type="domain" description="DUF6449" evidence="2">
    <location>
        <begin position="459"/>
        <end position="563"/>
    </location>
</feature>
<comment type="caution">
    <text evidence="3">The sequence shown here is derived from an EMBL/GenBank/DDBJ whole genome shotgun (WGS) entry which is preliminary data.</text>
</comment>
<feature type="transmembrane region" description="Helical" evidence="1">
    <location>
        <begin position="154"/>
        <end position="182"/>
    </location>
</feature>
<name>A0ABS8FZ31_9FIRM</name>
<feature type="transmembrane region" description="Helical" evidence="1">
    <location>
        <begin position="189"/>
        <end position="210"/>
    </location>
</feature>
<accession>A0ABS8FZ31</accession>
<sequence length="713" mass="78019">MTSKISFIKLIRAELKQRGWLLALTCIVLFLSMPVYSMMWLDAYMTNYGPSEYITAAEMYTDIRNMFPGLINGFRFSILTAAFAVFGALSAAAGFGYIHSREKLDFYHALPIRRSRRFAVSWLCGLLTFVVPYVICAALTVAAGAVQGIMDAQLSAACALAALAGILCFLLVYHTCILGFMLSGRTPSGLLAALAIFVYASLVLGTISSLQNVYFKTYYSPGETLSDRLMQVLSPLGLFSAMNNFTGMNGFSPVSFILAAVMSCLLLGAALILYRRYPSEAAGNALSFPAAAPFAKVAVCIPASVFLALFAQAFTGADASGWTFPLSILAALILCALIEFIYRMDLRQLLKGWKSSLVSVAGVAAVLCIFQFDLFGYDTYLPREDQIESIRFRADSFPAYLNSVGYSTGYDDADLYYFGAPAPDSSTHLLYTLAQSGVRSTRDESTGSEENILGAAFCFELESGRSVTRWYTLNFSDAYDIMEELFLNEDYRRSLFPVFTMDREQISGVSLTDAYATSTELPLSEEERNSLLDACEKDLLAVDFSVLQNESPLAELSLDIPDPYAVTSLPASAAADTAASKDSSLDPDSLFTVRGLYIYPGYVNTLDWLEEHGYRIRTEIDPQDVAELTLTLSLESVQSGRYDSLIGSLSGTAVYTEYGDSGLLTVSDTEDIAAVLENTEQYWPDLLGNRLSSGDYLDIRYLEGKGSAAYDVI</sequence>
<dbReference type="PANTHER" id="PTHR39177">
    <property type="entry name" value="ABC TRANSPORTER PERMEASE YTRC-RELATED"/>
    <property type="match status" value="1"/>
</dbReference>
<evidence type="ECO:0000313" key="4">
    <source>
        <dbReference type="Proteomes" id="UP001198151"/>
    </source>
</evidence>
<feature type="transmembrane region" description="Helical" evidence="1">
    <location>
        <begin position="119"/>
        <end position="142"/>
    </location>
</feature>
<dbReference type="EMBL" id="JAJEQX010000018">
    <property type="protein sequence ID" value="MCC2254869.1"/>
    <property type="molecule type" value="Genomic_DNA"/>
</dbReference>
<keyword evidence="1" id="KW-1133">Transmembrane helix</keyword>
<feature type="transmembrane region" description="Helical" evidence="1">
    <location>
        <begin position="322"/>
        <end position="344"/>
    </location>
</feature>
<keyword evidence="1" id="KW-0472">Membrane</keyword>